<comment type="caution">
    <text evidence="2">The sequence shown here is derived from an EMBL/GenBank/DDBJ whole genome shotgun (WGS) entry which is preliminary data.</text>
</comment>
<dbReference type="OrthoDB" id="2369838at2759"/>
<sequence>MNNNNAHQGPALSQAEQLEAMLEVAHRLSVEKRHIVTERDRVVAQHEHTIADRDPSGSGDALDEASSGTDDDDLDDAASGTAEDILDDTASRANDALDDQTAESYHAAKRRRLNQQVRDVLGEEVTRQRLLEVACPFTIIDVGVLARIYELVIRRPLIPAGVDLGKLAQKLARLEGLTRWPPRRAKADPPELATMYLLRFSDMDHDTPRQTQLHRLGLAEVQGAVVLGPRLCYVLVSMGGIRLKHMSGAILDRMFRSITKKRLGELTVVTKDFVGRMTADKLCRLVKAWVRKLRKFIVEGRIERLQEAMAQCNDRYKGQCPMGANGAHSDPTGEVAKRVLKQSSDCRLLLGLDDAQKLIALCKRFFATVGDDVDQRTAAHLRQIADS</sequence>
<name>A0A9W8GZS1_9FUNG</name>
<feature type="region of interest" description="Disordered" evidence="1">
    <location>
        <begin position="39"/>
        <end position="79"/>
    </location>
</feature>
<feature type="compositionally biased region" description="Basic and acidic residues" evidence="1">
    <location>
        <begin position="39"/>
        <end position="55"/>
    </location>
</feature>
<dbReference type="AlphaFoldDB" id="A0A9W8GZS1"/>
<dbReference type="EMBL" id="JANBUH010000295">
    <property type="protein sequence ID" value="KAJ2752334.1"/>
    <property type="molecule type" value="Genomic_DNA"/>
</dbReference>
<accession>A0A9W8GZS1</accession>
<protein>
    <submittedName>
        <fullName evidence="2">Uncharacterized protein</fullName>
    </submittedName>
</protein>
<keyword evidence="3" id="KW-1185">Reference proteome</keyword>
<evidence type="ECO:0000256" key="1">
    <source>
        <dbReference type="SAM" id="MobiDB-lite"/>
    </source>
</evidence>
<gene>
    <name evidence="2" type="ORF">GGI19_003897</name>
</gene>
<organism evidence="2 3">
    <name type="scientific">Coemansia pectinata</name>
    <dbReference type="NCBI Taxonomy" id="1052879"/>
    <lineage>
        <taxon>Eukaryota</taxon>
        <taxon>Fungi</taxon>
        <taxon>Fungi incertae sedis</taxon>
        <taxon>Zoopagomycota</taxon>
        <taxon>Kickxellomycotina</taxon>
        <taxon>Kickxellomycetes</taxon>
        <taxon>Kickxellales</taxon>
        <taxon>Kickxellaceae</taxon>
        <taxon>Coemansia</taxon>
    </lineage>
</organism>
<proteinExistence type="predicted"/>
<dbReference type="Proteomes" id="UP001140011">
    <property type="component" value="Unassembled WGS sequence"/>
</dbReference>
<reference evidence="2" key="1">
    <citation type="submission" date="2022-07" db="EMBL/GenBank/DDBJ databases">
        <title>Phylogenomic reconstructions and comparative analyses of Kickxellomycotina fungi.</title>
        <authorList>
            <person name="Reynolds N.K."/>
            <person name="Stajich J.E."/>
            <person name="Barry K."/>
            <person name="Grigoriev I.V."/>
            <person name="Crous P."/>
            <person name="Smith M.E."/>
        </authorList>
    </citation>
    <scope>NUCLEOTIDE SEQUENCE</scope>
    <source>
        <strain evidence="2">BCRC 34297</strain>
    </source>
</reference>
<evidence type="ECO:0000313" key="3">
    <source>
        <dbReference type="Proteomes" id="UP001140011"/>
    </source>
</evidence>
<evidence type="ECO:0000313" key="2">
    <source>
        <dbReference type="EMBL" id="KAJ2752334.1"/>
    </source>
</evidence>